<dbReference type="InterPro" id="IPR011320">
    <property type="entry name" value="RNase_H1_N"/>
</dbReference>
<reference evidence="3" key="1">
    <citation type="journal article" date="2019" name="Nat. Commun.">
        <title>The genome of broomcorn millet.</title>
        <authorList>
            <person name="Zou C."/>
            <person name="Miki D."/>
            <person name="Li D."/>
            <person name="Tang Q."/>
            <person name="Xiao L."/>
            <person name="Rajput S."/>
            <person name="Deng P."/>
            <person name="Jia W."/>
            <person name="Huang R."/>
            <person name="Zhang M."/>
            <person name="Sun Y."/>
            <person name="Hu J."/>
            <person name="Fu X."/>
            <person name="Schnable P.S."/>
            <person name="Li F."/>
            <person name="Zhang H."/>
            <person name="Feng B."/>
            <person name="Zhu X."/>
            <person name="Liu R."/>
            <person name="Schnable J.C."/>
            <person name="Zhu J.-K."/>
            <person name="Zhang H."/>
        </authorList>
    </citation>
    <scope>NUCLEOTIDE SEQUENCE [LARGE SCALE GENOMIC DNA]</scope>
</reference>
<feature type="domain" description="Ribonuclease H1 N-terminal" evidence="1">
    <location>
        <begin position="2"/>
        <end position="43"/>
    </location>
</feature>
<protein>
    <recommendedName>
        <fullName evidence="1">Ribonuclease H1 N-terminal domain-containing protein</fullName>
    </recommendedName>
</protein>
<accession>A0A3L6R247</accession>
<proteinExistence type="predicted"/>
<evidence type="ECO:0000259" key="1">
    <source>
        <dbReference type="Pfam" id="PF01693"/>
    </source>
</evidence>
<dbReference type="EMBL" id="PQIB02000010">
    <property type="protein sequence ID" value="RLM93324.1"/>
    <property type="molecule type" value="Genomic_DNA"/>
</dbReference>
<dbReference type="InterPro" id="IPR037056">
    <property type="entry name" value="RNase_H1_N_sf"/>
</dbReference>
<sequence>MKWYVVFKGRRPGVYGDSEACQLQVTGFSHASYKSYNKKEEAMRAFYGKCDVGLNDTSQLSNTNVELPNIKQ</sequence>
<gene>
    <name evidence="2" type="ORF">C2845_PM08G12850</name>
</gene>
<evidence type="ECO:0000313" key="2">
    <source>
        <dbReference type="EMBL" id="RLM93324.1"/>
    </source>
</evidence>
<dbReference type="Gene3D" id="3.40.970.10">
    <property type="entry name" value="Ribonuclease H1, N-terminal domain"/>
    <property type="match status" value="1"/>
</dbReference>
<keyword evidence="3" id="KW-1185">Reference proteome</keyword>
<evidence type="ECO:0000313" key="3">
    <source>
        <dbReference type="Proteomes" id="UP000275267"/>
    </source>
</evidence>
<dbReference type="AlphaFoldDB" id="A0A3L6R247"/>
<comment type="caution">
    <text evidence="2">The sequence shown here is derived from an EMBL/GenBank/DDBJ whole genome shotgun (WGS) entry which is preliminary data.</text>
</comment>
<dbReference type="SUPFAM" id="SSF55658">
    <property type="entry name" value="L9 N-domain-like"/>
    <property type="match status" value="1"/>
</dbReference>
<dbReference type="OrthoDB" id="1922118at2759"/>
<dbReference type="Pfam" id="PF01693">
    <property type="entry name" value="Cauli_VI"/>
    <property type="match status" value="1"/>
</dbReference>
<name>A0A3L6R247_PANMI</name>
<dbReference type="InterPro" id="IPR009027">
    <property type="entry name" value="Ribosomal_bL9/RNase_H1_N"/>
</dbReference>
<dbReference type="Proteomes" id="UP000275267">
    <property type="component" value="Unassembled WGS sequence"/>
</dbReference>
<organism evidence="2 3">
    <name type="scientific">Panicum miliaceum</name>
    <name type="common">Proso millet</name>
    <name type="synonym">Broomcorn millet</name>
    <dbReference type="NCBI Taxonomy" id="4540"/>
    <lineage>
        <taxon>Eukaryota</taxon>
        <taxon>Viridiplantae</taxon>
        <taxon>Streptophyta</taxon>
        <taxon>Embryophyta</taxon>
        <taxon>Tracheophyta</taxon>
        <taxon>Spermatophyta</taxon>
        <taxon>Magnoliopsida</taxon>
        <taxon>Liliopsida</taxon>
        <taxon>Poales</taxon>
        <taxon>Poaceae</taxon>
        <taxon>PACMAD clade</taxon>
        <taxon>Panicoideae</taxon>
        <taxon>Panicodae</taxon>
        <taxon>Paniceae</taxon>
        <taxon>Panicinae</taxon>
        <taxon>Panicum</taxon>
        <taxon>Panicum sect. Panicum</taxon>
    </lineage>
</organism>